<feature type="signal peptide" evidence="1">
    <location>
        <begin position="1"/>
        <end position="27"/>
    </location>
</feature>
<proteinExistence type="predicted"/>
<keyword evidence="1" id="KW-0732">Signal</keyword>
<dbReference type="EMBL" id="AMRG01000009">
    <property type="protein sequence ID" value="EKE83424.1"/>
    <property type="molecule type" value="Genomic_DNA"/>
</dbReference>
<dbReference type="OrthoDB" id="6237156at2"/>
<name>K2KLM5_9GAMM</name>
<dbReference type="Proteomes" id="UP000014115">
    <property type="component" value="Unassembled WGS sequence"/>
</dbReference>
<accession>K2KLM5</accession>
<comment type="caution">
    <text evidence="2">The sequence shown here is derived from an EMBL/GenBank/DDBJ whole genome shotgun (WGS) entry which is preliminary data.</text>
</comment>
<evidence type="ECO:0000313" key="3">
    <source>
        <dbReference type="Proteomes" id="UP000014115"/>
    </source>
</evidence>
<protein>
    <recommendedName>
        <fullName evidence="4">Outer-membrane lipoprotein LolB</fullName>
    </recommendedName>
</protein>
<evidence type="ECO:0000256" key="1">
    <source>
        <dbReference type="SAM" id="SignalP"/>
    </source>
</evidence>
<gene>
    <name evidence="2" type="ORF">A10D4_08382</name>
</gene>
<dbReference type="eggNOG" id="ENOG5030M8S">
    <property type="taxonomic scope" value="Bacteria"/>
</dbReference>
<organism evidence="2 3">
    <name type="scientific">Idiomarina xiamenensis 10-D-4</name>
    <dbReference type="NCBI Taxonomy" id="740709"/>
    <lineage>
        <taxon>Bacteria</taxon>
        <taxon>Pseudomonadati</taxon>
        <taxon>Pseudomonadota</taxon>
        <taxon>Gammaproteobacteria</taxon>
        <taxon>Alteromonadales</taxon>
        <taxon>Idiomarinaceae</taxon>
        <taxon>Idiomarina</taxon>
    </lineage>
</organism>
<sequence>MSIMILMQRRCLLLLLALLLVGCQSLPGGDSAQAYGSSGYLQLQPGWPQPPLQLWQQAQIRWQDQQQTKQQQFMISALLTAERVTLVGLSPLGQELWRIRYDAQGLSVSSDIQAMSPQLARQIVADMQLALWPETTLQERLQGDLRLTVEPDGRQLWQQQQLLLDIAMPSAQQITIENYQHGYRLALTLLDRQQLEPGVLD</sequence>
<dbReference type="PATRIC" id="fig|740709.3.peg.1697"/>
<dbReference type="AlphaFoldDB" id="K2KLM5"/>
<dbReference type="Pfam" id="PF11659">
    <property type="entry name" value="DUF3261"/>
    <property type="match status" value="1"/>
</dbReference>
<dbReference type="STRING" id="740709.A10D4_08382"/>
<feature type="chain" id="PRO_5003859889" description="Outer-membrane lipoprotein LolB" evidence="1">
    <location>
        <begin position="28"/>
        <end position="201"/>
    </location>
</feature>
<evidence type="ECO:0000313" key="2">
    <source>
        <dbReference type="EMBL" id="EKE83424.1"/>
    </source>
</evidence>
<reference evidence="2 3" key="1">
    <citation type="journal article" date="2012" name="J. Bacteriol.">
        <title>Genome Sequence of Idiomarina xiamenensis Type Strain 10-D-4.</title>
        <authorList>
            <person name="Lai Q."/>
            <person name="Wang L."/>
            <person name="Wang W."/>
            <person name="Shao Z."/>
        </authorList>
    </citation>
    <scope>NUCLEOTIDE SEQUENCE [LARGE SCALE GENOMIC DNA]</scope>
    <source>
        <strain evidence="2 3">10-D-4</strain>
    </source>
</reference>
<evidence type="ECO:0008006" key="4">
    <source>
        <dbReference type="Google" id="ProtNLM"/>
    </source>
</evidence>
<keyword evidence="3" id="KW-1185">Reference proteome</keyword>
<dbReference type="InterPro" id="IPR021675">
    <property type="entry name" value="DUF3261"/>
</dbReference>